<keyword evidence="5" id="KW-1185">Reference proteome</keyword>
<evidence type="ECO:0000256" key="1">
    <source>
        <dbReference type="ARBA" id="ARBA00022999"/>
    </source>
</evidence>
<evidence type="ECO:0000313" key="4">
    <source>
        <dbReference type="Ensembl" id="ENSSFAP00005051358.1"/>
    </source>
</evidence>
<dbReference type="AlphaFoldDB" id="A0A672JAX5"/>
<accession>A0A672JAX5</accession>
<dbReference type="Ensembl" id="ENSSFAT00005053003.1">
    <property type="protein sequence ID" value="ENSSFAP00005051358.1"/>
    <property type="gene ID" value="ENSSFAG00005024692.1"/>
</dbReference>
<dbReference type="Gene3D" id="3.30.505.10">
    <property type="entry name" value="SH2 domain"/>
    <property type="match status" value="1"/>
</dbReference>
<dbReference type="GO" id="GO:0035556">
    <property type="term" value="P:intracellular signal transduction"/>
    <property type="evidence" value="ECO:0007669"/>
    <property type="project" value="TreeGrafter"/>
</dbReference>
<dbReference type="SUPFAM" id="SSF55550">
    <property type="entry name" value="SH2 domain"/>
    <property type="match status" value="1"/>
</dbReference>
<dbReference type="PANTHER" id="PTHR14098">
    <property type="entry name" value="SH2 DOMAIN CONTAINING PROTEIN"/>
    <property type="match status" value="1"/>
</dbReference>
<name>A0A672JAX5_SALFA</name>
<dbReference type="InterPro" id="IPR051751">
    <property type="entry name" value="Immunoreceptor_sig_adapters"/>
</dbReference>
<dbReference type="Proteomes" id="UP000472267">
    <property type="component" value="Chromosome 12"/>
</dbReference>
<protein>
    <submittedName>
        <fullName evidence="4">B-cell linker protein-like</fullName>
    </submittedName>
</protein>
<evidence type="ECO:0000313" key="5">
    <source>
        <dbReference type="Proteomes" id="UP000472267"/>
    </source>
</evidence>
<dbReference type="InterPro" id="IPR000980">
    <property type="entry name" value="SH2"/>
</dbReference>
<dbReference type="SMART" id="SM00252">
    <property type="entry name" value="SH2"/>
    <property type="match status" value="1"/>
</dbReference>
<dbReference type="GO" id="GO:0007169">
    <property type="term" value="P:cell surface receptor protein tyrosine kinase signaling pathway"/>
    <property type="evidence" value="ECO:0007669"/>
    <property type="project" value="TreeGrafter"/>
</dbReference>
<dbReference type="InterPro" id="IPR036860">
    <property type="entry name" value="SH2_dom_sf"/>
</dbReference>
<dbReference type="PROSITE" id="PS50001">
    <property type="entry name" value="SH2"/>
    <property type="match status" value="1"/>
</dbReference>
<dbReference type="Pfam" id="PF00017">
    <property type="entry name" value="SH2"/>
    <property type="match status" value="1"/>
</dbReference>
<sequence length="139" mass="16073">MTKQSGYENREWFAGNCSRKTAEDLLEKVNKDGAFLIRHSSAQSVRQPYTLAVLYQQKVYNVPIRFLEDAQGYALGKEGKKSEEIFPSLDEMVSHHEINQLLLIDSKSQAKHTAHLIHPLLTRHWWLHLLPVRLKLPSL</sequence>
<organism evidence="4 5">
    <name type="scientific">Salarias fasciatus</name>
    <name type="common">Jewelled blenny</name>
    <name type="synonym">Blennius fasciatus</name>
    <dbReference type="NCBI Taxonomy" id="181472"/>
    <lineage>
        <taxon>Eukaryota</taxon>
        <taxon>Metazoa</taxon>
        <taxon>Chordata</taxon>
        <taxon>Craniata</taxon>
        <taxon>Vertebrata</taxon>
        <taxon>Euteleostomi</taxon>
        <taxon>Actinopterygii</taxon>
        <taxon>Neopterygii</taxon>
        <taxon>Teleostei</taxon>
        <taxon>Neoteleostei</taxon>
        <taxon>Acanthomorphata</taxon>
        <taxon>Ovalentaria</taxon>
        <taxon>Blenniimorphae</taxon>
        <taxon>Blenniiformes</taxon>
        <taxon>Blennioidei</taxon>
        <taxon>Blenniidae</taxon>
        <taxon>Salariinae</taxon>
        <taxon>Salarias</taxon>
    </lineage>
</organism>
<reference evidence="4" key="2">
    <citation type="submission" date="2025-08" db="UniProtKB">
        <authorList>
            <consortium name="Ensembl"/>
        </authorList>
    </citation>
    <scope>IDENTIFICATION</scope>
</reference>
<evidence type="ECO:0000256" key="2">
    <source>
        <dbReference type="PROSITE-ProRule" id="PRU00191"/>
    </source>
</evidence>
<keyword evidence="1 2" id="KW-0727">SH2 domain</keyword>
<evidence type="ECO:0000259" key="3">
    <source>
        <dbReference type="PROSITE" id="PS50001"/>
    </source>
</evidence>
<reference evidence="4" key="3">
    <citation type="submission" date="2025-09" db="UniProtKB">
        <authorList>
            <consortium name="Ensembl"/>
        </authorList>
    </citation>
    <scope>IDENTIFICATION</scope>
</reference>
<dbReference type="PANTHER" id="PTHR14098:SF17">
    <property type="entry name" value="B-CELL LINKER PROTEIN"/>
    <property type="match status" value="1"/>
</dbReference>
<gene>
    <name evidence="4" type="primary">si:dkeyp-117b11.1</name>
</gene>
<proteinExistence type="predicted"/>
<feature type="domain" description="SH2" evidence="3">
    <location>
        <begin position="12"/>
        <end position="120"/>
    </location>
</feature>
<dbReference type="FunFam" id="3.30.505.10:FF:000016">
    <property type="entry name" value="B-cell linker protein isoform 2"/>
    <property type="match status" value="1"/>
</dbReference>
<reference evidence="4" key="1">
    <citation type="submission" date="2019-06" db="EMBL/GenBank/DDBJ databases">
        <authorList>
            <consortium name="Wellcome Sanger Institute Data Sharing"/>
        </authorList>
    </citation>
    <scope>NUCLEOTIDE SEQUENCE [LARGE SCALE GENOMIC DNA]</scope>
</reference>
<dbReference type="PRINTS" id="PR00401">
    <property type="entry name" value="SH2DOMAIN"/>
</dbReference>
<dbReference type="GO" id="GO:0005737">
    <property type="term" value="C:cytoplasm"/>
    <property type="evidence" value="ECO:0007669"/>
    <property type="project" value="UniProtKB-ARBA"/>
</dbReference>